<evidence type="ECO:0000313" key="6">
    <source>
        <dbReference type="Proteomes" id="UP000245207"/>
    </source>
</evidence>
<feature type="domain" description="MCM AAA-lid" evidence="4">
    <location>
        <begin position="115"/>
        <end position="159"/>
    </location>
</feature>
<evidence type="ECO:0000256" key="1">
    <source>
        <dbReference type="ARBA" id="ARBA00008010"/>
    </source>
</evidence>
<comment type="similarity">
    <text evidence="1">Belongs to the MCM family.</text>
</comment>
<reference evidence="5 6" key="1">
    <citation type="journal article" date="2018" name="Mol. Plant">
        <title>The genome of Artemisia annua provides insight into the evolution of Asteraceae family and artemisinin biosynthesis.</title>
        <authorList>
            <person name="Shen Q."/>
            <person name="Zhang L."/>
            <person name="Liao Z."/>
            <person name="Wang S."/>
            <person name="Yan T."/>
            <person name="Shi P."/>
            <person name="Liu M."/>
            <person name="Fu X."/>
            <person name="Pan Q."/>
            <person name="Wang Y."/>
            <person name="Lv Z."/>
            <person name="Lu X."/>
            <person name="Zhang F."/>
            <person name="Jiang W."/>
            <person name="Ma Y."/>
            <person name="Chen M."/>
            <person name="Hao X."/>
            <person name="Li L."/>
            <person name="Tang Y."/>
            <person name="Lv G."/>
            <person name="Zhou Y."/>
            <person name="Sun X."/>
            <person name="Brodelius P.E."/>
            <person name="Rose J.K.C."/>
            <person name="Tang K."/>
        </authorList>
    </citation>
    <scope>NUCLEOTIDE SEQUENCE [LARGE SCALE GENOMIC DNA]</scope>
    <source>
        <strain evidence="6">cv. Huhao1</strain>
        <tissue evidence="5">Leaf</tissue>
    </source>
</reference>
<dbReference type="InterPro" id="IPR041562">
    <property type="entry name" value="MCM_lid"/>
</dbReference>
<dbReference type="GO" id="GO:0005524">
    <property type="term" value="F:ATP binding"/>
    <property type="evidence" value="ECO:0007669"/>
    <property type="project" value="InterPro"/>
</dbReference>
<dbReference type="GO" id="GO:0017116">
    <property type="term" value="F:single-stranded DNA helicase activity"/>
    <property type="evidence" value="ECO:0007669"/>
    <property type="project" value="TreeGrafter"/>
</dbReference>
<dbReference type="PANTHER" id="PTHR11630">
    <property type="entry name" value="DNA REPLICATION LICENSING FACTOR MCM FAMILY MEMBER"/>
    <property type="match status" value="1"/>
</dbReference>
<dbReference type="Gene3D" id="3.40.50.300">
    <property type="entry name" value="P-loop containing nucleotide triphosphate hydrolases"/>
    <property type="match status" value="1"/>
</dbReference>
<dbReference type="GO" id="GO:0000727">
    <property type="term" value="P:double-strand break repair via break-induced replication"/>
    <property type="evidence" value="ECO:0007669"/>
    <property type="project" value="TreeGrafter"/>
</dbReference>
<keyword evidence="3" id="KW-0235">DNA replication</keyword>
<evidence type="ECO:0000259" key="4">
    <source>
        <dbReference type="Pfam" id="PF17855"/>
    </source>
</evidence>
<protein>
    <recommendedName>
        <fullName evidence="2">DNA helicase</fullName>
        <ecNumber evidence="2">3.6.4.12</ecNumber>
    </recommendedName>
</protein>
<name>A0A2U1MDH8_ARTAN</name>
<dbReference type="GO" id="GO:0042555">
    <property type="term" value="C:MCM complex"/>
    <property type="evidence" value="ECO:0007669"/>
    <property type="project" value="TreeGrafter"/>
</dbReference>
<evidence type="ECO:0000256" key="2">
    <source>
        <dbReference type="ARBA" id="ARBA00012551"/>
    </source>
</evidence>
<dbReference type="STRING" id="35608.A0A2U1MDH8"/>
<dbReference type="GO" id="GO:0003697">
    <property type="term" value="F:single-stranded DNA binding"/>
    <property type="evidence" value="ECO:0007669"/>
    <property type="project" value="TreeGrafter"/>
</dbReference>
<dbReference type="InterPro" id="IPR031327">
    <property type="entry name" value="MCM"/>
</dbReference>
<keyword evidence="6" id="KW-1185">Reference proteome</keyword>
<evidence type="ECO:0000256" key="3">
    <source>
        <dbReference type="ARBA" id="ARBA00022705"/>
    </source>
</evidence>
<dbReference type="EMBL" id="PKPP01005650">
    <property type="protein sequence ID" value="PWA59331.1"/>
    <property type="molecule type" value="Genomic_DNA"/>
</dbReference>
<dbReference type="EC" id="3.6.4.12" evidence="2"/>
<dbReference type="GO" id="GO:1902975">
    <property type="term" value="P:mitotic DNA replication initiation"/>
    <property type="evidence" value="ECO:0007669"/>
    <property type="project" value="TreeGrafter"/>
</dbReference>
<gene>
    <name evidence="5" type="ORF">CTI12_AA392180</name>
</gene>
<dbReference type="Pfam" id="PF17855">
    <property type="entry name" value="MCM_lid"/>
    <property type="match status" value="1"/>
</dbReference>
<dbReference type="InterPro" id="IPR027417">
    <property type="entry name" value="P-loop_NTPase"/>
</dbReference>
<dbReference type="AlphaFoldDB" id="A0A2U1MDH8"/>
<dbReference type="OrthoDB" id="10251574at2759"/>
<evidence type="ECO:0000313" key="5">
    <source>
        <dbReference type="EMBL" id="PWA59331.1"/>
    </source>
</evidence>
<accession>A0A2U1MDH8</accession>
<dbReference type="GO" id="GO:0005634">
    <property type="term" value="C:nucleus"/>
    <property type="evidence" value="ECO:0007669"/>
    <property type="project" value="TreeGrafter"/>
</dbReference>
<proteinExistence type="inferred from homology"/>
<sequence length="178" mass="20798">MDEEFVGSSYHFNNGRRMMTREEEESVDWDSINGAEIPIVIDFVKLCLVEDDIWRKIEEDLGKPLEDNHTQRCGCCSTQDVIERNVLSIREEIRELHKSINNDMLVMAAILKDISRVITATPRQIESLIRLSEALSRIRFSEWVEEKDDLEAFRLLEVALQQSATDHATGKHWFYKTR</sequence>
<comment type="caution">
    <text evidence="5">The sequence shown here is derived from an EMBL/GenBank/DDBJ whole genome shotgun (WGS) entry which is preliminary data.</text>
</comment>
<organism evidence="5 6">
    <name type="scientific">Artemisia annua</name>
    <name type="common">Sweet wormwood</name>
    <dbReference type="NCBI Taxonomy" id="35608"/>
    <lineage>
        <taxon>Eukaryota</taxon>
        <taxon>Viridiplantae</taxon>
        <taxon>Streptophyta</taxon>
        <taxon>Embryophyta</taxon>
        <taxon>Tracheophyta</taxon>
        <taxon>Spermatophyta</taxon>
        <taxon>Magnoliopsida</taxon>
        <taxon>eudicotyledons</taxon>
        <taxon>Gunneridae</taxon>
        <taxon>Pentapetalae</taxon>
        <taxon>asterids</taxon>
        <taxon>campanulids</taxon>
        <taxon>Asterales</taxon>
        <taxon>Asteraceae</taxon>
        <taxon>Asteroideae</taxon>
        <taxon>Anthemideae</taxon>
        <taxon>Artemisiinae</taxon>
        <taxon>Artemisia</taxon>
    </lineage>
</organism>
<dbReference type="Proteomes" id="UP000245207">
    <property type="component" value="Unassembled WGS sequence"/>
</dbReference>
<dbReference type="GO" id="GO:0006271">
    <property type="term" value="P:DNA strand elongation involved in DNA replication"/>
    <property type="evidence" value="ECO:0007669"/>
    <property type="project" value="TreeGrafter"/>
</dbReference>
<dbReference type="PANTHER" id="PTHR11630:SF66">
    <property type="entry name" value="DNA REPLICATION LICENSING FACTOR MCM4"/>
    <property type="match status" value="1"/>
</dbReference>